<evidence type="ECO:0000256" key="2">
    <source>
        <dbReference type="ARBA" id="ARBA00007965"/>
    </source>
</evidence>
<sequence>MNILDGYNAVETENADETENTPIEEGPSLALFYLLGNGSLLPYNIFLNSIDLLNKYCDSKKMGMSINRTYSFTFSITSIIFSLFQPKNPLPFFIIGFVILTSITIAYPILLVVGIGKSTLSILTKIFFYVIGFASSIAFSSARKLVFIFGHSSYSFLTGSYGCFAVVAVSLRISTKSAFLDDSQIVMSSLCYYFLSAVLLLVFYVYYLINLCSSRMKNRFKKVSGIEYAPFISRESINILFEKWPFYLAELTNTFITTSLFPGYLTYVKESPDIGDWTPVIVTSVFCIFNLVGESFAMRIDSQLRYLDLVIAFCRSISYPLFIPSIENIFHLGEPVWTFCWSILFGLSNGLVKTHVLLCAFREPSMELASTNSSGPESNESTENNINSVETGVSHGITNNIRNLIDFWMTFSTTTGSISGVFMSFAFRDR</sequence>
<feature type="transmembrane region" description="Helical" evidence="7">
    <location>
        <begin position="90"/>
        <end position="114"/>
    </location>
</feature>
<evidence type="ECO:0000256" key="6">
    <source>
        <dbReference type="ARBA" id="ARBA00023136"/>
    </source>
</evidence>
<keyword evidence="9" id="KW-1185">Reference proteome</keyword>
<dbReference type="PANTHER" id="PTHR10332">
    <property type="entry name" value="EQUILIBRATIVE NUCLEOSIDE TRANSPORTER"/>
    <property type="match status" value="1"/>
</dbReference>
<protein>
    <submittedName>
        <fullName evidence="8">Nucleoside transmembrane transporter activity protein</fullName>
    </submittedName>
</protein>
<comment type="subcellular location">
    <subcellularLocation>
        <location evidence="1">Membrane</location>
        <topology evidence="1">Multi-pass membrane protein</topology>
    </subcellularLocation>
</comment>
<feature type="transmembrane region" description="Helical" evidence="7">
    <location>
        <begin position="30"/>
        <end position="53"/>
    </location>
</feature>
<evidence type="ECO:0000256" key="1">
    <source>
        <dbReference type="ARBA" id="ARBA00004141"/>
    </source>
</evidence>
<dbReference type="InterPro" id="IPR002259">
    <property type="entry name" value="Eqnu_transpt"/>
</dbReference>
<evidence type="ECO:0000313" key="9">
    <source>
        <dbReference type="Proteomes" id="UP001470230"/>
    </source>
</evidence>
<feature type="transmembrane region" description="Helical" evidence="7">
    <location>
        <begin position="407"/>
        <end position="427"/>
    </location>
</feature>
<dbReference type="Proteomes" id="UP001470230">
    <property type="component" value="Unassembled WGS sequence"/>
</dbReference>
<feature type="transmembrane region" description="Helical" evidence="7">
    <location>
        <begin position="65"/>
        <end position="84"/>
    </location>
</feature>
<keyword evidence="5 7" id="KW-1133">Transmembrane helix</keyword>
<evidence type="ECO:0000256" key="4">
    <source>
        <dbReference type="ARBA" id="ARBA00022692"/>
    </source>
</evidence>
<feature type="transmembrane region" description="Helical" evidence="7">
    <location>
        <begin position="185"/>
        <end position="209"/>
    </location>
</feature>
<dbReference type="PANTHER" id="PTHR10332:SF10">
    <property type="entry name" value="EQUILIBRATIVE NUCLEOSIDE TRANSPORTER 4"/>
    <property type="match status" value="1"/>
</dbReference>
<gene>
    <name evidence="8" type="ORF">M9Y10_042863</name>
</gene>
<reference evidence="8 9" key="1">
    <citation type="submission" date="2024-04" db="EMBL/GenBank/DDBJ databases">
        <title>Tritrichomonas musculus Genome.</title>
        <authorList>
            <person name="Alves-Ferreira E."/>
            <person name="Grigg M."/>
            <person name="Lorenzi H."/>
            <person name="Galac M."/>
        </authorList>
    </citation>
    <scope>NUCLEOTIDE SEQUENCE [LARGE SCALE GENOMIC DNA]</scope>
    <source>
        <strain evidence="8 9">EAF2021</strain>
    </source>
</reference>
<evidence type="ECO:0000256" key="7">
    <source>
        <dbReference type="SAM" id="Phobius"/>
    </source>
</evidence>
<feature type="transmembrane region" description="Helical" evidence="7">
    <location>
        <begin position="126"/>
        <end position="142"/>
    </location>
</feature>
<name>A0ABR2JYB3_9EUKA</name>
<feature type="transmembrane region" description="Helical" evidence="7">
    <location>
        <begin position="154"/>
        <end position="173"/>
    </location>
</feature>
<dbReference type="EMBL" id="JAPFFF010000008">
    <property type="protein sequence ID" value="KAK8883764.1"/>
    <property type="molecule type" value="Genomic_DNA"/>
</dbReference>
<evidence type="ECO:0000256" key="3">
    <source>
        <dbReference type="ARBA" id="ARBA00022448"/>
    </source>
</evidence>
<comment type="caution">
    <text evidence="8">The sequence shown here is derived from an EMBL/GenBank/DDBJ whole genome shotgun (WGS) entry which is preliminary data.</text>
</comment>
<evidence type="ECO:0000313" key="8">
    <source>
        <dbReference type="EMBL" id="KAK8883764.1"/>
    </source>
</evidence>
<keyword evidence="6 7" id="KW-0472">Membrane</keyword>
<proteinExistence type="inferred from homology"/>
<keyword evidence="3" id="KW-0813">Transport</keyword>
<comment type="similarity">
    <text evidence="2">Belongs to the SLC29A/ENT transporter (TC 2.A.57) family.</text>
</comment>
<keyword evidence="4 7" id="KW-0812">Transmembrane</keyword>
<accession>A0ABR2JYB3</accession>
<evidence type="ECO:0000256" key="5">
    <source>
        <dbReference type="ARBA" id="ARBA00022989"/>
    </source>
</evidence>
<organism evidence="8 9">
    <name type="scientific">Tritrichomonas musculus</name>
    <dbReference type="NCBI Taxonomy" id="1915356"/>
    <lineage>
        <taxon>Eukaryota</taxon>
        <taxon>Metamonada</taxon>
        <taxon>Parabasalia</taxon>
        <taxon>Tritrichomonadida</taxon>
        <taxon>Tritrichomonadidae</taxon>
        <taxon>Tritrichomonas</taxon>
    </lineage>
</organism>